<accession>A0A830CPD8</accession>
<feature type="signal peptide" evidence="6">
    <location>
        <begin position="1"/>
        <end position="16"/>
    </location>
</feature>
<keyword evidence="8" id="KW-1185">Reference proteome</keyword>
<comment type="subcellular location">
    <subcellularLocation>
        <location evidence="1 6">Secreted</location>
    </subcellularLocation>
</comment>
<dbReference type="PANTHER" id="PTHR31232:SF18">
    <property type="entry name" value="S-PROTEIN HOMOLOG"/>
    <property type="match status" value="1"/>
</dbReference>
<evidence type="ECO:0000256" key="6">
    <source>
        <dbReference type="RuleBase" id="RU367044"/>
    </source>
</evidence>
<evidence type="ECO:0000256" key="1">
    <source>
        <dbReference type="ARBA" id="ARBA00004613"/>
    </source>
</evidence>
<feature type="chain" id="PRO_5033100102" description="S-protein homolog" evidence="6">
    <location>
        <begin position="17"/>
        <end position="152"/>
    </location>
</feature>
<keyword evidence="3 6" id="KW-0713">Self-incompatibility</keyword>
<dbReference type="EMBL" id="BMAC01000425">
    <property type="protein sequence ID" value="GFP96201.1"/>
    <property type="molecule type" value="Genomic_DNA"/>
</dbReference>
<dbReference type="Pfam" id="PF05938">
    <property type="entry name" value="Self-incomp_S1"/>
    <property type="match status" value="1"/>
</dbReference>
<evidence type="ECO:0000256" key="2">
    <source>
        <dbReference type="ARBA" id="ARBA00005581"/>
    </source>
</evidence>
<keyword evidence="4 6" id="KW-0964">Secreted</keyword>
<organism evidence="7 8">
    <name type="scientific">Phtheirospermum japonicum</name>
    <dbReference type="NCBI Taxonomy" id="374723"/>
    <lineage>
        <taxon>Eukaryota</taxon>
        <taxon>Viridiplantae</taxon>
        <taxon>Streptophyta</taxon>
        <taxon>Embryophyta</taxon>
        <taxon>Tracheophyta</taxon>
        <taxon>Spermatophyta</taxon>
        <taxon>Magnoliopsida</taxon>
        <taxon>eudicotyledons</taxon>
        <taxon>Gunneridae</taxon>
        <taxon>Pentapetalae</taxon>
        <taxon>asterids</taxon>
        <taxon>lamiids</taxon>
        <taxon>Lamiales</taxon>
        <taxon>Orobanchaceae</taxon>
        <taxon>Orobanchaceae incertae sedis</taxon>
        <taxon>Phtheirospermum</taxon>
    </lineage>
</organism>
<evidence type="ECO:0000313" key="8">
    <source>
        <dbReference type="Proteomes" id="UP000653305"/>
    </source>
</evidence>
<dbReference type="AlphaFoldDB" id="A0A830CPD8"/>
<dbReference type="Proteomes" id="UP000653305">
    <property type="component" value="Unassembled WGS sequence"/>
</dbReference>
<reference evidence="7" key="1">
    <citation type="submission" date="2020-07" db="EMBL/GenBank/DDBJ databases">
        <title>Ethylene signaling mediates host invasion by parasitic plants.</title>
        <authorList>
            <person name="Yoshida S."/>
        </authorList>
    </citation>
    <scope>NUCLEOTIDE SEQUENCE</scope>
    <source>
        <strain evidence="7">Okayama</strain>
    </source>
</reference>
<evidence type="ECO:0000256" key="4">
    <source>
        <dbReference type="ARBA" id="ARBA00022525"/>
    </source>
</evidence>
<dbReference type="OrthoDB" id="1933876at2759"/>
<dbReference type="PANTHER" id="PTHR31232">
    <property type="match status" value="1"/>
</dbReference>
<comment type="similarity">
    <text evidence="2 6">Belongs to the plant self-incompatibility (S1) protein family.</text>
</comment>
<evidence type="ECO:0000256" key="3">
    <source>
        <dbReference type="ARBA" id="ARBA00022471"/>
    </source>
</evidence>
<evidence type="ECO:0000256" key="5">
    <source>
        <dbReference type="ARBA" id="ARBA00022729"/>
    </source>
</evidence>
<dbReference type="GO" id="GO:0005576">
    <property type="term" value="C:extracellular region"/>
    <property type="evidence" value="ECO:0007669"/>
    <property type="project" value="UniProtKB-SubCell"/>
</dbReference>
<comment type="caution">
    <text evidence="7">The sequence shown here is derived from an EMBL/GenBank/DDBJ whole genome shotgun (WGS) entry which is preliminary data.</text>
</comment>
<dbReference type="GO" id="GO:0060320">
    <property type="term" value="P:rejection of self pollen"/>
    <property type="evidence" value="ECO:0007669"/>
    <property type="project" value="UniProtKB-KW"/>
</dbReference>
<protein>
    <recommendedName>
        <fullName evidence="6">S-protein homolog</fullName>
    </recommendedName>
</protein>
<proteinExistence type="inferred from homology"/>
<sequence>MVFLLLSASLHARGVSDETPTNNTSGRKFSLWPKTIVRVYNNLGNDINLTLHCKSRDNDLGIQLLANGDSFQWKFHPNIFGTTTFYCSMEWNDKSGSFDLYVDQRDSERCIVCVWKVTQNGVRGYSKEDGVEQIWFRWAPKPPSFDSYYITP</sequence>
<dbReference type="InterPro" id="IPR010264">
    <property type="entry name" value="Self-incomp_S1"/>
</dbReference>
<keyword evidence="5 6" id="KW-0732">Signal</keyword>
<name>A0A830CPD8_9LAMI</name>
<gene>
    <name evidence="7" type="ORF">PHJA_001764200</name>
</gene>
<evidence type="ECO:0000313" key="7">
    <source>
        <dbReference type="EMBL" id="GFP96201.1"/>
    </source>
</evidence>